<organism evidence="1 2">
    <name type="scientific">Racocetra persica</name>
    <dbReference type="NCBI Taxonomy" id="160502"/>
    <lineage>
        <taxon>Eukaryota</taxon>
        <taxon>Fungi</taxon>
        <taxon>Fungi incertae sedis</taxon>
        <taxon>Mucoromycota</taxon>
        <taxon>Glomeromycotina</taxon>
        <taxon>Glomeromycetes</taxon>
        <taxon>Diversisporales</taxon>
        <taxon>Gigasporaceae</taxon>
        <taxon>Racocetra</taxon>
    </lineage>
</organism>
<accession>A0ACA9SGT9</accession>
<name>A0ACA9SGT9_9GLOM</name>
<feature type="non-terminal residue" evidence="1">
    <location>
        <position position="1"/>
    </location>
</feature>
<dbReference type="Proteomes" id="UP000789920">
    <property type="component" value="Unassembled WGS sequence"/>
</dbReference>
<gene>
    <name evidence="1" type="ORF">RPERSI_LOCUS30428</name>
</gene>
<proteinExistence type="predicted"/>
<dbReference type="EMBL" id="CAJVQC010118611">
    <property type="protein sequence ID" value="CAG8837776.1"/>
    <property type="molecule type" value="Genomic_DNA"/>
</dbReference>
<protein>
    <submittedName>
        <fullName evidence="1">24665_t:CDS:1</fullName>
    </submittedName>
</protein>
<evidence type="ECO:0000313" key="2">
    <source>
        <dbReference type="Proteomes" id="UP000789920"/>
    </source>
</evidence>
<feature type="non-terminal residue" evidence="1">
    <location>
        <position position="90"/>
    </location>
</feature>
<evidence type="ECO:0000313" key="1">
    <source>
        <dbReference type="EMBL" id="CAG8837776.1"/>
    </source>
</evidence>
<comment type="caution">
    <text evidence="1">The sequence shown here is derived from an EMBL/GenBank/DDBJ whole genome shotgun (WGS) entry which is preliminary data.</text>
</comment>
<keyword evidence="2" id="KW-1185">Reference proteome</keyword>
<reference evidence="1" key="1">
    <citation type="submission" date="2021-06" db="EMBL/GenBank/DDBJ databases">
        <authorList>
            <person name="Kallberg Y."/>
            <person name="Tangrot J."/>
            <person name="Rosling A."/>
        </authorList>
    </citation>
    <scope>NUCLEOTIDE SEQUENCE</scope>
    <source>
        <strain evidence="1">MA461A</strain>
    </source>
</reference>
<sequence>KNQYQIETSENHSNSSSKFNDTEDSDRKISILRVKKANNIITKLIQAIPEVITHHLLVYIRNSIRTKKWQKQMQKKAAIETPKLELFWSQ</sequence>